<accession>A0A849HVI8</accession>
<evidence type="ECO:0000313" key="3">
    <source>
        <dbReference type="Proteomes" id="UP000564885"/>
    </source>
</evidence>
<evidence type="ECO:0000256" key="1">
    <source>
        <dbReference type="SAM" id="Phobius"/>
    </source>
</evidence>
<comment type="caution">
    <text evidence="2">The sequence shown here is derived from an EMBL/GenBank/DDBJ whole genome shotgun (WGS) entry which is preliminary data.</text>
</comment>
<dbReference type="EMBL" id="JABEPP010000001">
    <property type="protein sequence ID" value="NNM71546.1"/>
    <property type="molecule type" value="Genomic_DNA"/>
</dbReference>
<organism evidence="2 3">
    <name type="scientific">Enterovirga aerilata</name>
    <dbReference type="NCBI Taxonomy" id="2730920"/>
    <lineage>
        <taxon>Bacteria</taxon>
        <taxon>Pseudomonadati</taxon>
        <taxon>Pseudomonadota</taxon>
        <taxon>Alphaproteobacteria</taxon>
        <taxon>Hyphomicrobiales</taxon>
        <taxon>Methylobacteriaceae</taxon>
        <taxon>Enterovirga</taxon>
    </lineage>
</organism>
<dbReference type="Proteomes" id="UP000564885">
    <property type="component" value="Unassembled WGS sequence"/>
</dbReference>
<dbReference type="AlphaFoldDB" id="A0A849HVI8"/>
<feature type="transmembrane region" description="Helical" evidence="1">
    <location>
        <begin position="28"/>
        <end position="46"/>
    </location>
</feature>
<sequence length="47" mass="4868">MNPTTRSRSDRRSHAAASLMLLGAGERLAISVLLSGAAFLGVAWALA</sequence>
<reference evidence="2 3" key="1">
    <citation type="submission" date="2020-04" db="EMBL/GenBank/DDBJ databases">
        <title>Enterovirga sp. isolate from soil.</title>
        <authorList>
            <person name="Chea S."/>
            <person name="Kim D.-U."/>
        </authorList>
    </citation>
    <scope>NUCLEOTIDE SEQUENCE [LARGE SCALE GENOMIC DNA]</scope>
    <source>
        <strain evidence="2 3">DB1703</strain>
    </source>
</reference>
<name>A0A849HVI8_9HYPH</name>
<protein>
    <submittedName>
        <fullName evidence="2">Uncharacterized protein</fullName>
    </submittedName>
</protein>
<evidence type="ECO:0000313" key="2">
    <source>
        <dbReference type="EMBL" id="NNM71546.1"/>
    </source>
</evidence>
<keyword evidence="1" id="KW-0472">Membrane</keyword>
<keyword evidence="3" id="KW-1185">Reference proteome</keyword>
<proteinExistence type="predicted"/>
<keyword evidence="1" id="KW-1133">Transmembrane helix</keyword>
<keyword evidence="1" id="KW-0812">Transmembrane</keyword>
<gene>
    <name evidence="2" type="ORF">HJG44_03925</name>
</gene>
<dbReference type="RefSeq" id="WP_171216997.1">
    <property type="nucleotide sequence ID" value="NZ_JABEPP010000001.1"/>
</dbReference>